<dbReference type="GO" id="GO:0004672">
    <property type="term" value="F:protein kinase activity"/>
    <property type="evidence" value="ECO:0007669"/>
    <property type="project" value="InterPro"/>
</dbReference>
<dbReference type="InterPro" id="IPR011009">
    <property type="entry name" value="Kinase-like_dom_sf"/>
</dbReference>
<feature type="compositionally biased region" description="Polar residues" evidence="1">
    <location>
        <begin position="531"/>
        <end position="555"/>
    </location>
</feature>
<feature type="domain" description="Protein kinase" evidence="2">
    <location>
        <begin position="176"/>
        <end position="490"/>
    </location>
</feature>
<feature type="region of interest" description="Disordered" evidence="1">
    <location>
        <begin position="502"/>
        <end position="561"/>
    </location>
</feature>
<dbReference type="Gene3D" id="1.10.510.10">
    <property type="entry name" value="Transferase(Phosphotransferase) domain 1"/>
    <property type="match status" value="1"/>
</dbReference>
<dbReference type="SMART" id="SM00220">
    <property type="entry name" value="S_TKc"/>
    <property type="match status" value="1"/>
</dbReference>
<proteinExistence type="predicted"/>
<dbReference type="PANTHER" id="PTHR33112:SF10">
    <property type="entry name" value="TOL"/>
    <property type="match status" value="1"/>
</dbReference>
<evidence type="ECO:0000259" key="2">
    <source>
        <dbReference type="PROSITE" id="PS50011"/>
    </source>
</evidence>
<dbReference type="SUPFAM" id="SSF56112">
    <property type="entry name" value="Protein kinase-like (PK-like)"/>
    <property type="match status" value="1"/>
</dbReference>
<dbReference type="PANTHER" id="PTHR33112">
    <property type="entry name" value="DOMAIN PROTEIN, PUTATIVE-RELATED"/>
    <property type="match status" value="1"/>
</dbReference>
<dbReference type="InterPro" id="IPR010730">
    <property type="entry name" value="HET"/>
</dbReference>
<dbReference type="Pfam" id="PF00069">
    <property type="entry name" value="Pkinase"/>
    <property type="match status" value="1"/>
</dbReference>
<dbReference type="GO" id="GO:0005524">
    <property type="term" value="F:ATP binding"/>
    <property type="evidence" value="ECO:0007669"/>
    <property type="project" value="InterPro"/>
</dbReference>
<dbReference type="InterPro" id="IPR000719">
    <property type="entry name" value="Prot_kinase_dom"/>
</dbReference>
<dbReference type="PROSITE" id="PS50011">
    <property type="entry name" value="PROTEIN_KINASE_DOM"/>
    <property type="match status" value="1"/>
</dbReference>
<protein>
    <recommendedName>
        <fullName evidence="2">Protein kinase domain-containing protein</fullName>
    </recommendedName>
</protein>
<evidence type="ECO:0000313" key="4">
    <source>
        <dbReference type="Proteomes" id="UP000800040"/>
    </source>
</evidence>
<keyword evidence="4" id="KW-1185">Reference proteome</keyword>
<evidence type="ECO:0000313" key="3">
    <source>
        <dbReference type="EMBL" id="KAF1828300.1"/>
    </source>
</evidence>
<dbReference type="Pfam" id="PF06985">
    <property type="entry name" value="HET"/>
    <property type="match status" value="1"/>
</dbReference>
<name>A0A6A5JY27_9PLEO</name>
<dbReference type="CDD" id="cd00180">
    <property type="entry name" value="PKc"/>
    <property type="match status" value="1"/>
</dbReference>
<reference evidence="3" key="1">
    <citation type="submission" date="2020-01" db="EMBL/GenBank/DDBJ databases">
        <authorList>
            <consortium name="DOE Joint Genome Institute"/>
            <person name="Haridas S."/>
            <person name="Albert R."/>
            <person name="Binder M."/>
            <person name="Bloem J."/>
            <person name="Labutti K."/>
            <person name="Salamov A."/>
            <person name="Andreopoulos B."/>
            <person name="Baker S.E."/>
            <person name="Barry K."/>
            <person name="Bills G."/>
            <person name="Bluhm B.H."/>
            <person name="Cannon C."/>
            <person name="Castanera R."/>
            <person name="Culley D.E."/>
            <person name="Daum C."/>
            <person name="Ezra D."/>
            <person name="Gonzalez J.B."/>
            <person name="Henrissat B."/>
            <person name="Kuo A."/>
            <person name="Liang C."/>
            <person name="Lipzen A."/>
            <person name="Lutzoni F."/>
            <person name="Magnuson J."/>
            <person name="Mondo S."/>
            <person name="Nolan M."/>
            <person name="Ohm R."/>
            <person name="Pangilinan J."/>
            <person name="Park H.-J."/>
            <person name="Ramirez L."/>
            <person name="Alfaro M."/>
            <person name="Sun H."/>
            <person name="Tritt A."/>
            <person name="Yoshinaga Y."/>
            <person name="Zwiers L.-H."/>
            <person name="Turgeon B.G."/>
            <person name="Goodwin S.B."/>
            <person name="Spatafora J.W."/>
            <person name="Crous P.W."/>
            <person name="Grigoriev I.V."/>
        </authorList>
    </citation>
    <scope>NUCLEOTIDE SEQUENCE</scope>
    <source>
        <strain evidence="3">P77</strain>
    </source>
</reference>
<dbReference type="EMBL" id="ML975577">
    <property type="protein sequence ID" value="KAF1828300.1"/>
    <property type="molecule type" value="Genomic_DNA"/>
</dbReference>
<dbReference type="OrthoDB" id="3692296at2759"/>
<accession>A0A6A5JY27</accession>
<sequence>MSSSDSIKWRRDIRNTITANLITSKFEKNEEGFMPHGLLEKIFENEKFSIEKILGLTSSNEDQDLLQFVKTSPKLFGIVALCQQDEYSRRRAMQLFKQHHYDDTELPLPEPFHDQDSDRTSVLATFEEDLNNTDEPIWEDWNVKEFFDAQRMFLTPRFDIRKDNEDFDRRIILPFIYKDVMPNKGTFGVLYKMEIHSSHIVGVADGEAFNPLVAVKHIIPKDKEEHQKIIKKWIKEADALRSMNKLRNSHIVRFITAFRQIGSPHNDMHLYLMFEWADGGNLRQLWRSPDMAKQCRSLARAVIEQIKGLASALNHAHNLPEGLQYRHGDLKPENILWFRGNGGLGTLKIGDWGEAKGHNVKTEFRPNNTTAGFGTRRYEASEVVTGLRTGRTGGALNRRSRLYDVWAMGCITLEFLVWLIYGPGGLEIFNASITGDPDTFYQIKQAGVEKVARVHDVAVQWMDDMAQDSSCKVGVTALGNLLEIVRQELLVVEVDYSVATGMPASRPMTPKPAAQSPRNLGVPDPKDTHTLPRSQLTVPNSSGAATKVSRTTQGFGSKPVRGKGRVRSDYFHHRMEEMVTGYDDDDYWSIGSTFRQIPAELEQLADDSRKLSAYRTEYQNTGMSTLDITEHMTIDYGKLRLGRDWTFNFDNGVASSIFQAVRKFGAGPSTASPSTAQLCYECSQLRDHIWRPTFRKLYYRDDLQSVALSGTCQLHSLFWRTCDQDRGAENDTVSFENVNSALRLNGGGDPVLNIVKDHGTVLGMGEEVQISFPELLPAGSHGHLEIVRQWLSHCNEKHINYGCRASKHRSTASGTDRPTRLIYVGEPGYNRVHLYQSTPSDTEPWIALSHQWGPDRSKHFSTNSSNVDDFMEELKFEDLPKTFSDAVKVTQELGCKYLWIDSLCIIQSGPRMDFDREAKRMEMVYSGAYCVLAASCASGHHSGFLQQRNPSEYLRMSTGVGNDANYSICQTIDRFNDHVLEGPLSKRGWVLQEHALARRTIFFTEHQTYFECGGGVRTETMTQMNNNLAALLGDPNFPAILSTAKLGERILRFQALYEQYSRLALSRDWDRPTAIDGLEQRLLSAMQLKGGFGVFDGGETRGLLRRSLLWHRGDEEASLQRIKSVNGKTPSWSWMAYTGGITYFSLDFKMYDWNDVVSPWTDGARGDTALVATARRFELRDKSEAKAKFKMDAGEGVESLQGLCIVLGRYKGDMSVDEKTHYVLLIAPKDNSARDSVVYERIGAGYLLGADMMHEEGEVTIV</sequence>
<dbReference type="Proteomes" id="UP000800040">
    <property type="component" value="Unassembled WGS sequence"/>
</dbReference>
<gene>
    <name evidence="3" type="ORF">BDW02DRAFT_252799</name>
</gene>
<evidence type="ECO:0000256" key="1">
    <source>
        <dbReference type="SAM" id="MobiDB-lite"/>
    </source>
</evidence>
<organism evidence="3 4">
    <name type="scientific">Decorospora gaudefroyi</name>
    <dbReference type="NCBI Taxonomy" id="184978"/>
    <lineage>
        <taxon>Eukaryota</taxon>
        <taxon>Fungi</taxon>
        <taxon>Dikarya</taxon>
        <taxon>Ascomycota</taxon>
        <taxon>Pezizomycotina</taxon>
        <taxon>Dothideomycetes</taxon>
        <taxon>Pleosporomycetidae</taxon>
        <taxon>Pleosporales</taxon>
        <taxon>Pleosporineae</taxon>
        <taxon>Pleosporaceae</taxon>
        <taxon>Decorospora</taxon>
    </lineage>
</organism>
<dbReference type="AlphaFoldDB" id="A0A6A5JY27"/>